<dbReference type="PANTHER" id="PTHR43464">
    <property type="entry name" value="METHYLTRANSFERASE"/>
    <property type="match status" value="1"/>
</dbReference>
<feature type="binding site" evidence="5">
    <location>
        <position position="152"/>
    </location>
    <ligand>
        <name>S-adenosyl-L-methionine</name>
        <dbReference type="ChEBI" id="CHEBI:59789"/>
    </ligand>
</feature>
<reference evidence="7" key="2">
    <citation type="submission" date="2020-09" db="EMBL/GenBank/DDBJ databases">
        <authorList>
            <person name="Sun Q."/>
            <person name="Zhou Y."/>
        </authorList>
    </citation>
    <scope>NUCLEOTIDE SEQUENCE</scope>
    <source>
        <strain evidence="7">CGMCC 1.12921</strain>
    </source>
</reference>
<keyword evidence="2 5" id="KW-0808">Transferase</keyword>
<proteinExistence type="inferred from homology"/>
<dbReference type="PANTHER" id="PTHR43464:SF19">
    <property type="entry name" value="UBIQUINONE BIOSYNTHESIS O-METHYLTRANSFERASE, MITOCHONDRIAL"/>
    <property type="match status" value="1"/>
</dbReference>
<keyword evidence="8" id="KW-1185">Reference proteome</keyword>
<evidence type="ECO:0000256" key="1">
    <source>
        <dbReference type="ARBA" id="ARBA00022603"/>
    </source>
</evidence>
<comment type="similarity">
    <text evidence="5">Belongs to the methyltransferase superfamily. UbiG/COQ3 family.</text>
</comment>
<feature type="binding site" evidence="5">
    <location>
        <position position="108"/>
    </location>
    <ligand>
        <name>S-adenosyl-L-methionine</name>
        <dbReference type="ChEBI" id="CHEBI:59789"/>
    </ligand>
</feature>
<comment type="catalytic activity">
    <reaction evidence="5">
        <text>a 3-(all-trans-polyprenyl)benzene-1,2-diol + S-adenosyl-L-methionine = a 2-methoxy-6-(all-trans-polyprenyl)phenol + S-adenosyl-L-homocysteine + H(+)</text>
        <dbReference type="Rhea" id="RHEA:31411"/>
        <dbReference type="Rhea" id="RHEA-COMP:9550"/>
        <dbReference type="Rhea" id="RHEA-COMP:9551"/>
        <dbReference type="ChEBI" id="CHEBI:15378"/>
        <dbReference type="ChEBI" id="CHEBI:57856"/>
        <dbReference type="ChEBI" id="CHEBI:59789"/>
        <dbReference type="ChEBI" id="CHEBI:62729"/>
        <dbReference type="ChEBI" id="CHEBI:62731"/>
        <dbReference type="EC" id="2.1.1.222"/>
    </reaction>
</comment>
<dbReference type="SUPFAM" id="SSF53335">
    <property type="entry name" value="S-adenosyl-L-methionine-dependent methyltransferases"/>
    <property type="match status" value="1"/>
</dbReference>
<feature type="compositionally biased region" description="Basic and acidic residues" evidence="6">
    <location>
        <begin position="1"/>
        <end position="10"/>
    </location>
</feature>
<organism evidence="7 8">
    <name type="scientific">Aquisalinus flavus</name>
    <dbReference type="NCBI Taxonomy" id="1526572"/>
    <lineage>
        <taxon>Bacteria</taxon>
        <taxon>Pseudomonadati</taxon>
        <taxon>Pseudomonadota</taxon>
        <taxon>Alphaproteobacteria</taxon>
        <taxon>Parvularculales</taxon>
        <taxon>Parvularculaceae</taxon>
        <taxon>Aquisalinus</taxon>
    </lineage>
</organism>
<evidence type="ECO:0000256" key="2">
    <source>
        <dbReference type="ARBA" id="ARBA00022679"/>
    </source>
</evidence>
<dbReference type="EC" id="2.1.1.222" evidence="5"/>
<evidence type="ECO:0000256" key="5">
    <source>
        <dbReference type="HAMAP-Rule" id="MF_00472"/>
    </source>
</evidence>
<dbReference type="Gene3D" id="3.40.50.150">
    <property type="entry name" value="Vaccinia Virus protein VP39"/>
    <property type="match status" value="1"/>
</dbReference>
<accession>A0A8J2Y622</accession>
<dbReference type="EMBL" id="BMGH01000001">
    <property type="protein sequence ID" value="GGD04406.1"/>
    <property type="molecule type" value="Genomic_DNA"/>
</dbReference>
<comment type="catalytic activity">
    <reaction evidence="5">
        <text>a 3-demethylubiquinol + S-adenosyl-L-methionine = a ubiquinol + S-adenosyl-L-homocysteine + H(+)</text>
        <dbReference type="Rhea" id="RHEA:44380"/>
        <dbReference type="Rhea" id="RHEA-COMP:9566"/>
        <dbReference type="Rhea" id="RHEA-COMP:10914"/>
        <dbReference type="ChEBI" id="CHEBI:15378"/>
        <dbReference type="ChEBI" id="CHEBI:17976"/>
        <dbReference type="ChEBI" id="CHEBI:57856"/>
        <dbReference type="ChEBI" id="CHEBI:59789"/>
        <dbReference type="ChEBI" id="CHEBI:84422"/>
        <dbReference type="EC" id="2.1.1.64"/>
    </reaction>
</comment>
<evidence type="ECO:0000313" key="8">
    <source>
        <dbReference type="Proteomes" id="UP000613582"/>
    </source>
</evidence>
<dbReference type="HAMAP" id="MF_00472">
    <property type="entry name" value="UbiG"/>
    <property type="match status" value="1"/>
</dbReference>
<dbReference type="CDD" id="cd02440">
    <property type="entry name" value="AdoMet_MTases"/>
    <property type="match status" value="1"/>
</dbReference>
<name>A0A8J2Y622_9PROT</name>
<keyword evidence="1 5" id="KW-0489">Methyltransferase</keyword>
<keyword evidence="3 5" id="KW-0831">Ubiquinone biosynthesis</keyword>
<dbReference type="AlphaFoldDB" id="A0A8J2Y622"/>
<comment type="pathway">
    <text evidence="5">Cofactor biosynthesis; ubiquinone biosynthesis.</text>
</comment>
<dbReference type="Pfam" id="PF13489">
    <property type="entry name" value="Methyltransf_23"/>
    <property type="match status" value="1"/>
</dbReference>
<dbReference type="GO" id="GO:0032259">
    <property type="term" value="P:methylation"/>
    <property type="evidence" value="ECO:0007669"/>
    <property type="project" value="UniProtKB-KW"/>
</dbReference>
<evidence type="ECO:0000256" key="3">
    <source>
        <dbReference type="ARBA" id="ARBA00022688"/>
    </source>
</evidence>
<evidence type="ECO:0000313" key="7">
    <source>
        <dbReference type="EMBL" id="GGD04406.1"/>
    </source>
</evidence>
<gene>
    <name evidence="5 7" type="primary">ubiG</name>
    <name evidence="7" type="ORF">GCM10011342_11730</name>
</gene>
<dbReference type="UniPathway" id="UPA00232"/>
<dbReference type="NCBIfam" id="TIGR01983">
    <property type="entry name" value="UbiG"/>
    <property type="match status" value="1"/>
</dbReference>
<dbReference type="GO" id="GO:0102208">
    <property type="term" value="F:2-polyprenyl-6-hydroxyphenol methylase activity"/>
    <property type="evidence" value="ECO:0007669"/>
    <property type="project" value="UniProtKB-EC"/>
</dbReference>
<dbReference type="GO" id="GO:0061542">
    <property type="term" value="F:3-demethylubiquinol 3-O-methyltransferase activity"/>
    <property type="evidence" value="ECO:0007669"/>
    <property type="project" value="UniProtKB-UniRule"/>
</dbReference>
<dbReference type="GO" id="GO:0010420">
    <property type="term" value="F:polyprenyldihydroxybenzoate methyltransferase activity"/>
    <property type="evidence" value="ECO:0007669"/>
    <property type="project" value="InterPro"/>
</dbReference>
<protein>
    <recommendedName>
        <fullName evidence="5">Ubiquinone biosynthesis O-methyltransferase</fullName>
    </recommendedName>
    <alternativeName>
        <fullName evidence="5">2-polyprenyl-6-hydroxyphenol methylase</fullName>
        <ecNumber evidence="5">2.1.1.222</ecNumber>
    </alternativeName>
    <alternativeName>
        <fullName evidence="5">3-demethylubiquinone 3-O-methyltransferase</fullName>
        <ecNumber evidence="5">2.1.1.64</ecNumber>
    </alternativeName>
</protein>
<feature type="binding site" evidence="5">
    <location>
        <position position="87"/>
    </location>
    <ligand>
        <name>S-adenosyl-L-methionine</name>
        <dbReference type="ChEBI" id="CHEBI:59789"/>
    </ligand>
</feature>
<dbReference type="EC" id="2.1.1.64" evidence="5"/>
<dbReference type="Proteomes" id="UP000613582">
    <property type="component" value="Unassembled WGS sequence"/>
</dbReference>
<dbReference type="InterPro" id="IPR029063">
    <property type="entry name" value="SAM-dependent_MTases_sf"/>
</dbReference>
<evidence type="ECO:0000256" key="4">
    <source>
        <dbReference type="ARBA" id="ARBA00022691"/>
    </source>
</evidence>
<comment type="caution">
    <text evidence="7">The sequence shown here is derived from an EMBL/GenBank/DDBJ whole genome shotgun (WGS) entry which is preliminary data.</text>
</comment>
<reference evidence="7" key="1">
    <citation type="journal article" date="2014" name="Int. J. Syst. Evol. Microbiol.">
        <title>Complete genome sequence of Corynebacterium casei LMG S-19264T (=DSM 44701T), isolated from a smear-ripened cheese.</title>
        <authorList>
            <consortium name="US DOE Joint Genome Institute (JGI-PGF)"/>
            <person name="Walter F."/>
            <person name="Albersmeier A."/>
            <person name="Kalinowski J."/>
            <person name="Ruckert C."/>
        </authorList>
    </citation>
    <scope>NUCLEOTIDE SEQUENCE</scope>
    <source>
        <strain evidence="7">CGMCC 1.12921</strain>
    </source>
</reference>
<comment type="function">
    <text evidence="5">O-methyltransferase that catalyzes the 2 O-methylation steps in the ubiquinone biosynthetic pathway.</text>
</comment>
<keyword evidence="4 5" id="KW-0949">S-adenosyl-L-methionine</keyword>
<dbReference type="InterPro" id="IPR010233">
    <property type="entry name" value="UbiG_MeTrfase"/>
</dbReference>
<feature type="region of interest" description="Disordered" evidence="6">
    <location>
        <begin position="1"/>
        <end position="25"/>
    </location>
</feature>
<sequence length="266" mass="28799">MSETAKKAESTSDAPLRSPSGTTVDAGEIEKFSAMAADWWDPSGKFKPLHKFNPVRLTHIRNEICAHFGRDPNAKRPLEGLRLLDIGCGGGLVSEPMARLGAQVTGIDAAARNVKTALTHAAEQGVTVDYRATTAEELLASGIEPFDAVLNLEVVEHVADVDLFLRTSADLVRPGGIMFVATINRTLKAFATAKFAAEYILRWLPVGTHDQNKFVKPEEARHALERAGMQVDTPVGMSYQPLSDAWRVTGDASVNYMLTATKPALT</sequence>
<feature type="binding site" evidence="5">
    <location>
        <position position="56"/>
    </location>
    <ligand>
        <name>S-adenosyl-L-methionine</name>
        <dbReference type="ChEBI" id="CHEBI:59789"/>
    </ligand>
</feature>
<keyword evidence="7" id="KW-0830">Ubiquinone</keyword>
<evidence type="ECO:0000256" key="6">
    <source>
        <dbReference type="SAM" id="MobiDB-lite"/>
    </source>
</evidence>